<comment type="caution">
    <text evidence="1">The sequence shown here is derived from an EMBL/GenBank/DDBJ whole genome shotgun (WGS) entry which is preliminary data.</text>
</comment>
<dbReference type="EMBL" id="JAVIJP010000013">
    <property type="protein sequence ID" value="KAL3645211.1"/>
    <property type="molecule type" value="Genomic_DNA"/>
</dbReference>
<dbReference type="Proteomes" id="UP001632038">
    <property type="component" value="Unassembled WGS sequence"/>
</dbReference>
<evidence type="ECO:0000313" key="3">
    <source>
        <dbReference type="Proteomes" id="UP001632038"/>
    </source>
</evidence>
<reference evidence="1" key="2">
    <citation type="submission" date="2024-11" db="EMBL/GenBank/DDBJ databases">
        <authorList>
            <person name="Burger M."/>
            <person name="Chory J."/>
        </authorList>
    </citation>
    <scope>NUCLEOTIDE SEQUENCE</scope>
    <source>
        <strain evidence="1">Tecolote</strain>
        <tissue evidence="1">Flower</tissue>
    </source>
</reference>
<gene>
    <name evidence="2" type="ORF">CASFOL_010391</name>
    <name evidence="1" type="ORF">CASFOL_024836</name>
</gene>
<dbReference type="EMBL" id="JAVIJP010000032">
    <property type="protein sequence ID" value="KAL3631852.1"/>
    <property type="molecule type" value="Genomic_DNA"/>
</dbReference>
<protein>
    <submittedName>
        <fullName evidence="1">Uncharacterized protein</fullName>
    </submittedName>
</protein>
<name>A0ABD3CQW6_9LAMI</name>
<accession>A0ABD3CQW6</accession>
<keyword evidence="3" id="KW-1185">Reference proteome</keyword>
<proteinExistence type="predicted"/>
<dbReference type="AlphaFoldDB" id="A0ABD3CQW6"/>
<evidence type="ECO:0000313" key="1">
    <source>
        <dbReference type="EMBL" id="KAL3631852.1"/>
    </source>
</evidence>
<reference evidence="2 3" key="1">
    <citation type="journal article" date="2024" name="IScience">
        <title>Strigolactones Initiate the Formation of Haustorium-like Structures in Castilleja.</title>
        <authorList>
            <person name="Buerger M."/>
            <person name="Peterson D."/>
            <person name="Chory J."/>
        </authorList>
    </citation>
    <scope>NUCLEOTIDE SEQUENCE [LARGE SCALE GENOMIC DNA]</scope>
    <source>
        <strain evidence="2">Tecolote</strain>
        <tissue evidence="2">Flower</tissue>
    </source>
</reference>
<organism evidence="1 3">
    <name type="scientific">Castilleja foliolosa</name>
    <dbReference type="NCBI Taxonomy" id="1961234"/>
    <lineage>
        <taxon>Eukaryota</taxon>
        <taxon>Viridiplantae</taxon>
        <taxon>Streptophyta</taxon>
        <taxon>Embryophyta</taxon>
        <taxon>Tracheophyta</taxon>
        <taxon>Spermatophyta</taxon>
        <taxon>Magnoliopsida</taxon>
        <taxon>eudicotyledons</taxon>
        <taxon>Gunneridae</taxon>
        <taxon>Pentapetalae</taxon>
        <taxon>asterids</taxon>
        <taxon>lamiids</taxon>
        <taxon>Lamiales</taxon>
        <taxon>Orobanchaceae</taxon>
        <taxon>Pedicularideae</taxon>
        <taxon>Castillejinae</taxon>
        <taxon>Castilleja</taxon>
    </lineage>
</organism>
<sequence>MVTASPSDWKSAAVIGGVGATAVADLDWERWRSIIGFGFQVGGARRICDEVYGWLLADWRLN</sequence>
<evidence type="ECO:0000313" key="2">
    <source>
        <dbReference type="EMBL" id="KAL3645211.1"/>
    </source>
</evidence>